<dbReference type="EMBL" id="VDMD01000031">
    <property type="protein sequence ID" value="TRM59026.1"/>
    <property type="molecule type" value="Genomic_DNA"/>
</dbReference>
<proteinExistence type="predicted"/>
<name>A0A550C2U1_9AGAR</name>
<sequence length="157" mass="15991">MKLAAIALLATTIAIVDASLHPIIAARRHQLKRQDPANVCTVIPAQTIPITGADPVELPAVCLCTNTVDAYADDLGLSEAATAEISRELQTDIDDSDTPCTAPANGTPTCAGDACDFVCDPGFVQDGDACVCPQGQVQCGARCVDAGTLCASATFGG</sequence>
<dbReference type="AlphaFoldDB" id="A0A550C2U1"/>
<feature type="signal peptide" evidence="1">
    <location>
        <begin position="1"/>
        <end position="18"/>
    </location>
</feature>
<gene>
    <name evidence="2" type="ORF">BD626DRAFT_509502</name>
</gene>
<evidence type="ECO:0000313" key="2">
    <source>
        <dbReference type="EMBL" id="TRM59026.1"/>
    </source>
</evidence>
<accession>A0A550C2U1</accession>
<organism evidence="2 3">
    <name type="scientific">Schizophyllum amplum</name>
    <dbReference type="NCBI Taxonomy" id="97359"/>
    <lineage>
        <taxon>Eukaryota</taxon>
        <taxon>Fungi</taxon>
        <taxon>Dikarya</taxon>
        <taxon>Basidiomycota</taxon>
        <taxon>Agaricomycotina</taxon>
        <taxon>Agaricomycetes</taxon>
        <taxon>Agaricomycetidae</taxon>
        <taxon>Agaricales</taxon>
        <taxon>Schizophyllaceae</taxon>
        <taxon>Schizophyllum</taxon>
    </lineage>
</organism>
<evidence type="ECO:0000256" key="1">
    <source>
        <dbReference type="SAM" id="SignalP"/>
    </source>
</evidence>
<keyword evidence="1" id="KW-0732">Signal</keyword>
<dbReference type="OrthoDB" id="439917at2759"/>
<keyword evidence="3" id="KW-1185">Reference proteome</keyword>
<reference evidence="2 3" key="1">
    <citation type="journal article" date="2019" name="New Phytol.">
        <title>Comparative genomics reveals unique wood-decay strategies and fruiting body development in the Schizophyllaceae.</title>
        <authorList>
            <person name="Almasi E."/>
            <person name="Sahu N."/>
            <person name="Krizsan K."/>
            <person name="Balint B."/>
            <person name="Kovacs G.M."/>
            <person name="Kiss B."/>
            <person name="Cseklye J."/>
            <person name="Drula E."/>
            <person name="Henrissat B."/>
            <person name="Nagy I."/>
            <person name="Chovatia M."/>
            <person name="Adam C."/>
            <person name="LaButti K."/>
            <person name="Lipzen A."/>
            <person name="Riley R."/>
            <person name="Grigoriev I.V."/>
            <person name="Nagy L.G."/>
        </authorList>
    </citation>
    <scope>NUCLEOTIDE SEQUENCE [LARGE SCALE GENOMIC DNA]</scope>
    <source>
        <strain evidence="2 3">NL-1724</strain>
    </source>
</reference>
<evidence type="ECO:0000313" key="3">
    <source>
        <dbReference type="Proteomes" id="UP000320762"/>
    </source>
</evidence>
<feature type="chain" id="PRO_5021753509" evidence="1">
    <location>
        <begin position="19"/>
        <end position="157"/>
    </location>
</feature>
<dbReference type="Proteomes" id="UP000320762">
    <property type="component" value="Unassembled WGS sequence"/>
</dbReference>
<comment type="caution">
    <text evidence="2">The sequence shown here is derived from an EMBL/GenBank/DDBJ whole genome shotgun (WGS) entry which is preliminary data.</text>
</comment>
<protein>
    <submittedName>
        <fullName evidence="2">Uncharacterized protein</fullName>
    </submittedName>
</protein>